<dbReference type="Proteomes" id="UP000076727">
    <property type="component" value="Unassembled WGS sequence"/>
</dbReference>
<gene>
    <name evidence="2" type="ORF">DAEQUDRAFT_732894</name>
</gene>
<reference evidence="2 3" key="1">
    <citation type="journal article" date="2016" name="Mol. Biol. Evol.">
        <title>Comparative Genomics of Early-Diverging Mushroom-Forming Fungi Provides Insights into the Origins of Lignocellulose Decay Capabilities.</title>
        <authorList>
            <person name="Nagy L.G."/>
            <person name="Riley R."/>
            <person name="Tritt A."/>
            <person name="Adam C."/>
            <person name="Daum C."/>
            <person name="Floudas D."/>
            <person name="Sun H."/>
            <person name="Yadav J.S."/>
            <person name="Pangilinan J."/>
            <person name="Larsson K.H."/>
            <person name="Matsuura K."/>
            <person name="Barry K."/>
            <person name="Labutti K."/>
            <person name="Kuo R."/>
            <person name="Ohm R.A."/>
            <person name="Bhattacharya S.S."/>
            <person name="Shirouzu T."/>
            <person name="Yoshinaga Y."/>
            <person name="Martin F.M."/>
            <person name="Grigoriev I.V."/>
            <person name="Hibbett D.S."/>
        </authorList>
    </citation>
    <scope>NUCLEOTIDE SEQUENCE [LARGE SCALE GENOMIC DNA]</scope>
    <source>
        <strain evidence="2 3">L-15889</strain>
    </source>
</reference>
<protein>
    <submittedName>
        <fullName evidence="2">Uncharacterized protein</fullName>
    </submittedName>
</protein>
<feature type="chain" id="PRO_5007861572" evidence="1">
    <location>
        <begin position="20"/>
        <end position="52"/>
    </location>
</feature>
<sequence length="52" mass="5593">MRAFTLICFLAVFALGASASPAPVRPEAAAANDAVLHPQRVHVYARRPRAHP</sequence>
<keyword evidence="3" id="KW-1185">Reference proteome</keyword>
<accession>A0A165LC64</accession>
<dbReference type="AlphaFoldDB" id="A0A165LC64"/>
<proteinExistence type="predicted"/>
<keyword evidence="1" id="KW-0732">Signal</keyword>
<feature type="signal peptide" evidence="1">
    <location>
        <begin position="1"/>
        <end position="19"/>
    </location>
</feature>
<name>A0A165LC64_9APHY</name>
<evidence type="ECO:0000256" key="1">
    <source>
        <dbReference type="SAM" id="SignalP"/>
    </source>
</evidence>
<evidence type="ECO:0000313" key="2">
    <source>
        <dbReference type="EMBL" id="KZT64226.1"/>
    </source>
</evidence>
<evidence type="ECO:0000313" key="3">
    <source>
        <dbReference type="Proteomes" id="UP000076727"/>
    </source>
</evidence>
<dbReference type="EMBL" id="KV429136">
    <property type="protein sequence ID" value="KZT64226.1"/>
    <property type="molecule type" value="Genomic_DNA"/>
</dbReference>
<organism evidence="2 3">
    <name type="scientific">Daedalea quercina L-15889</name>
    <dbReference type="NCBI Taxonomy" id="1314783"/>
    <lineage>
        <taxon>Eukaryota</taxon>
        <taxon>Fungi</taxon>
        <taxon>Dikarya</taxon>
        <taxon>Basidiomycota</taxon>
        <taxon>Agaricomycotina</taxon>
        <taxon>Agaricomycetes</taxon>
        <taxon>Polyporales</taxon>
        <taxon>Fomitopsis</taxon>
    </lineage>
</organism>